<evidence type="ECO:0000313" key="1">
    <source>
        <dbReference type="EMBL" id="QFR55984.1"/>
    </source>
</evidence>
<evidence type="ECO:0000313" key="2">
    <source>
        <dbReference type="Proteomes" id="UP000326777"/>
    </source>
</evidence>
<accession>A0A5P8PH58</accession>
<reference evidence="2" key="1">
    <citation type="submission" date="2019-06" db="EMBL/GenBank/DDBJ databases">
        <title>Complete genome sequence of Serratia marcescens phage Muldoon.</title>
        <authorList>
            <person name="Campbell S."/>
            <person name="Atkinson C."/>
            <person name="Moreland R."/>
            <person name="Liu M."/>
            <person name="Ramsey J."/>
            <person name="Leavitt J."/>
        </authorList>
    </citation>
    <scope>NUCLEOTIDE SEQUENCE [LARGE SCALE GENOMIC DNA]</scope>
</reference>
<proteinExistence type="predicted"/>
<name>A0A5P8PH58_9CAUD</name>
<organism evidence="1 2">
    <name type="scientific">Serratia phage Muldoon</name>
    <dbReference type="NCBI Taxonomy" id="2601678"/>
    <lineage>
        <taxon>Viruses</taxon>
        <taxon>Duplodnaviria</taxon>
        <taxon>Heunggongvirae</taxon>
        <taxon>Uroviricota</taxon>
        <taxon>Caudoviricetes</taxon>
        <taxon>Muldoonvirus</taxon>
        <taxon>Muldoonvirus muldoon</taxon>
    </lineage>
</organism>
<protein>
    <submittedName>
        <fullName evidence="1">Uncharacterized protein</fullName>
    </submittedName>
</protein>
<dbReference type="EMBL" id="MN095771">
    <property type="protein sequence ID" value="QFR55984.1"/>
    <property type="molecule type" value="Genomic_DNA"/>
</dbReference>
<gene>
    <name evidence="1" type="ORF">CPT_Muldoon_027</name>
</gene>
<sequence length="160" mass="17751">MRSKIKSIELRDLQHTMNGIHKGVLLGLWEDGKSSIIGTVTVDGVILPDCVIETTGIPQARIKKFSFFLSNGFDSFKTSSGALSWKGQLPVKCDLIVGQAYTMAFIEGKYHDFMEVAAEYAPSGGTEVLFKDRFNRLVNEFDNLSISEIKSTLKSLQARL</sequence>
<dbReference type="Proteomes" id="UP000326777">
    <property type="component" value="Genome"/>
</dbReference>
<keyword evidence="2" id="KW-1185">Reference proteome</keyword>